<evidence type="ECO:0000313" key="7">
    <source>
        <dbReference type="Proteomes" id="UP000295270"/>
    </source>
</evidence>
<accession>A0A4Y7UDX6</accession>
<evidence type="ECO:0000259" key="3">
    <source>
        <dbReference type="Pfam" id="PF08541"/>
    </source>
</evidence>
<dbReference type="InterPro" id="IPR013747">
    <property type="entry name" value="ACP_syn_III_C"/>
</dbReference>
<evidence type="ECO:0000259" key="4">
    <source>
        <dbReference type="Pfam" id="PF08545"/>
    </source>
</evidence>
<dbReference type="AlphaFoldDB" id="A0A4Y7UDX6"/>
<feature type="domain" description="Beta-ketoacyl-[acyl-carrier-protein] synthase III N-terminal" evidence="4">
    <location>
        <begin position="108"/>
        <end position="186"/>
    </location>
</feature>
<dbReference type="Proteomes" id="UP000295270">
    <property type="component" value="Unassembled WGS sequence"/>
</dbReference>
<dbReference type="Proteomes" id="UP000298340">
    <property type="component" value="Unassembled WGS sequence"/>
</dbReference>
<dbReference type="NCBIfam" id="NF006829">
    <property type="entry name" value="PRK09352.1"/>
    <property type="match status" value="1"/>
</dbReference>
<dbReference type="GO" id="GO:0004315">
    <property type="term" value="F:3-oxoacyl-[acyl-carrier-protein] synthase activity"/>
    <property type="evidence" value="ECO:0007669"/>
    <property type="project" value="InterPro"/>
</dbReference>
<evidence type="ECO:0000313" key="6">
    <source>
        <dbReference type="EMBL" id="TEB44653.1"/>
    </source>
</evidence>
<keyword evidence="7" id="KW-1185">Reference proteome</keyword>
<dbReference type="PANTHER" id="PTHR34069">
    <property type="entry name" value="3-OXOACYL-[ACYL-CARRIER-PROTEIN] SYNTHASE 3"/>
    <property type="match status" value="1"/>
</dbReference>
<feature type="domain" description="Beta-ketoacyl-[acyl-carrier-protein] synthase III C-terminal" evidence="3">
    <location>
        <begin position="246"/>
        <end position="331"/>
    </location>
</feature>
<evidence type="ECO:0000313" key="8">
    <source>
        <dbReference type="Proteomes" id="UP000298340"/>
    </source>
</evidence>
<dbReference type="GO" id="GO:0044550">
    <property type="term" value="P:secondary metabolite biosynthetic process"/>
    <property type="evidence" value="ECO:0007669"/>
    <property type="project" value="TreeGrafter"/>
</dbReference>
<sequence length="336" mass="37081">MKANIKAISYYLPESVLSNDLIHQEFPEWGIEKISAKTGINSRHISAKDEFSSDMAVKAAEKLFAEHNIDKSEIDFLLFCTQSPDYFLPTTACIIQEKLGLETTIGALDFNLGCSGFVYGLSLAKGLIAGEMAKNVLLITSETYSKFIHPKDKSNKTIFGDAAAATLITSEKGFCSLGNFIFGTDGKGAENLIVKQGGMRFPVSDQNEDIVDEFGNVRNDKNLFMNGAEIFNFTGEFVPKLTEAILEKSNLAKEDIDLFVFHQANKYMLNHLRKKIKIPEEKFFIAMEECGNTVSSTIPIALYEAQKQGKVADSKNLILAGFGVGYSWAACNLIVE</sequence>
<dbReference type="InterPro" id="IPR013751">
    <property type="entry name" value="ACP_syn_III_N"/>
</dbReference>
<keyword evidence="1" id="KW-0808">Transferase</keyword>
<dbReference type="PANTHER" id="PTHR34069:SF2">
    <property type="entry name" value="BETA-KETOACYL-[ACYL-CARRIER-PROTEIN] SYNTHASE III"/>
    <property type="match status" value="1"/>
</dbReference>
<dbReference type="Pfam" id="PF08545">
    <property type="entry name" value="ACP_syn_III"/>
    <property type="match status" value="1"/>
</dbReference>
<name>A0A4Y7UDX6_9FLAO</name>
<protein>
    <submittedName>
        <fullName evidence="5">3-oxoacyl-[acyl-carrier-protein] synthase-3</fullName>
    </submittedName>
    <submittedName>
        <fullName evidence="6">Ketoacyl-ACP synthase III</fullName>
    </submittedName>
</protein>
<dbReference type="EMBL" id="QWDN01000002">
    <property type="protein sequence ID" value="TEB44653.1"/>
    <property type="molecule type" value="Genomic_DNA"/>
</dbReference>
<dbReference type="Gene3D" id="3.40.47.10">
    <property type="match status" value="1"/>
</dbReference>
<dbReference type="GO" id="GO:0006633">
    <property type="term" value="P:fatty acid biosynthetic process"/>
    <property type="evidence" value="ECO:0007669"/>
    <property type="project" value="InterPro"/>
</dbReference>
<evidence type="ECO:0000313" key="5">
    <source>
        <dbReference type="EMBL" id="TCN52086.1"/>
    </source>
</evidence>
<reference evidence="6 8" key="2">
    <citation type="journal article" date="2018" name="Syst. Appl. Microbiol.">
        <title>Flavobacterium circumlabens sp. nov. and Flavobacterium cupreum sp. nov., two psychrotrophic species isolated from Antarctic environmental samples.</title>
        <authorList>
            <person name="Kralova S."/>
            <person name="Busse H.J."/>
            <person name="Svec P."/>
            <person name="Maslanova I."/>
            <person name="Stankova E."/>
            <person name="Bartak M."/>
            <person name="Sedlacek I."/>
        </authorList>
    </citation>
    <scope>NUCLEOTIDE SEQUENCE [LARGE SCALE GENOMIC DNA]</scope>
    <source>
        <strain evidence="6 8">CCM 8828</strain>
    </source>
</reference>
<dbReference type="OrthoDB" id="9815506at2"/>
<evidence type="ECO:0000256" key="2">
    <source>
        <dbReference type="ARBA" id="ARBA00023315"/>
    </source>
</evidence>
<dbReference type="RefSeq" id="WP_132037892.1">
    <property type="nucleotide sequence ID" value="NZ_QWDN01000002.1"/>
</dbReference>
<dbReference type="InterPro" id="IPR016039">
    <property type="entry name" value="Thiolase-like"/>
</dbReference>
<reference evidence="5 7" key="1">
    <citation type="journal article" date="2015" name="Stand. Genomic Sci.">
        <title>Genomic Encyclopedia of Bacterial and Archaeal Type Strains, Phase III: the genomes of soil and plant-associated and newly described type strains.</title>
        <authorList>
            <person name="Whitman W.B."/>
            <person name="Woyke T."/>
            <person name="Klenk H.P."/>
            <person name="Zhou Y."/>
            <person name="Lilburn T.G."/>
            <person name="Beck B.J."/>
            <person name="De Vos P."/>
            <person name="Vandamme P."/>
            <person name="Eisen J.A."/>
            <person name="Garrity G."/>
            <person name="Hugenholtz P."/>
            <person name="Kyrpides N.C."/>
        </authorList>
    </citation>
    <scope>NUCLEOTIDE SEQUENCE [LARGE SCALE GENOMIC DNA]</scope>
    <source>
        <strain evidence="5 7">P5626</strain>
    </source>
</reference>
<dbReference type="CDD" id="cd00830">
    <property type="entry name" value="KAS_III"/>
    <property type="match status" value="1"/>
</dbReference>
<organism evidence="6 8">
    <name type="scientific">Flavobacterium circumlabens</name>
    <dbReference type="NCBI Taxonomy" id="2133765"/>
    <lineage>
        <taxon>Bacteria</taxon>
        <taxon>Pseudomonadati</taxon>
        <taxon>Bacteroidota</taxon>
        <taxon>Flavobacteriia</taxon>
        <taxon>Flavobacteriales</taxon>
        <taxon>Flavobacteriaceae</taxon>
        <taxon>Flavobacterium</taxon>
    </lineage>
</organism>
<dbReference type="Pfam" id="PF08541">
    <property type="entry name" value="ACP_syn_III_C"/>
    <property type="match status" value="1"/>
</dbReference>
<comment type="caution">
    <text evidence="6">The sequence shown here is derived from an EMBL/GenBank/DDBJ whole genome shotgun (WGS) entry which is preliminary data.</text>
</comment>
<proteinExistence type="predicted"/>
<dbReference type="SUPFAM" id="SSF53901">
    <property type="entry name" value="Thiolase-like"/>
    <property type="match status" value="1"/>
</dbReference>
<dbReference type="EMBL" id="SLWA01000011">
    <property type="protein sequence ID" value="TCN52086.1"/>
    <property type="molecule type" value="Genomic_DNA"/>
</dbReference>
<evidence type="ECO:0000256" key="1">
    <source>
        <dbReference type="ARBA" id="ARBA00022679"/>
    </source>
</evidence>
<reference evidence="5" key="3">
    <citation type="submission" date="2019-03" db="EMBL/GenBank/DDBJ databases">
        <authorList>
            <person name="Whitman W."/>
            <person name="Huntemann M."/>
            <person name="Clum A."/>
            <person name="Pillay M."/>
            <person name="Palaniappan K."/>
            <person name="Varghese N."/>
            <person name="Mikhailova N."/>
            <person name="Stamatis D."/>
            <person name="Reddy T."/>
            <person name="Daum C."/>
            <person name="Shapiro N."/>
            <person name="Ivanova N."/>
            <person name="Kyrpides N."/>
            <person name="Woyke T."/>
        </authorList>
    </citation>
    <scope>NUCLEOTIDE SEQUENCE</scope>
    <source>
        <strain evidence="5">P5626</strain>
    </source>
</reference>
<keyword evidence="2" id="KW-0012">Acyltransferase</keyword>
<gene>
    <name evidence="6" type="ORF">D0809_05480</name>
    <name evidence="5" type="ORF">EV142_111120</name>
</gene>